<dbReference type="PATRIC" id="fig|2033.6.peg.78"/>
<dbReference type="EMBL" id="LDRT01000010">
    <property type="protein sequence ID" value="KTR96474.1"/>
    <property type="molecule type" value="Genomic_DNA"/>
</dbReference>
<protein>
    <submittedName>
        <fullName evidence="2">Uncharacterized protein</fullName>
    </submittedName>
</protein>
<evidence type="ECO:0000313" key="3">
    <source>
        <dbReference type="Proteomes" id="UP000075025"/>
    </source>
</evidence>
<proteinExistence type="predicted"/>
<accession>A0A147F0U5</accession>
<feature type="region of interest" description="Disordered" evidence="1">
    <location>
        <begin position="98"/>
        <end position="118"/>
    </location>
</feature>
<sequence>MDAAQLWTLILGSSVVGGIATKTLDWIRDARAGHLERRRAEVDKAIGERDKARAERDAAVIDLAAERAARDADVRWWERWARILEEALALARRRFIDAPGTDPDELDPYPSRPSRDKP</sequence>
<dbReference type="Proteomes" id="UP000075025">
    <property type="component" value="Unassembled WGS sequence"/>
</dbReference>
<evidence type="ECO:0000256" key="1">
    <source>
        <dbReference type="SAM" id="MobiDB-lite"/>
    </source>
</evidence>
<comment type="caution">
    <text evidence="2">The sequence shown here is derived from an EMBL/GenBank/DDBJ whole genome shotgun (WGS) entry which is preliminary data.</text>
</comment>
<dbReference type="RefSeq" id="WP_058622437.1">
    <property type="nucleotide sequence ID" value="NZ_LDRT01000010.1"/>
</dbReference>
<gene>
    <name evidence="2" type="ORF">NS220_02020</name>
</gene>
<name>A0A147F0U5_MICTE</name>
<dbReference type="AlphaFoldDB" id="A0A147F0U5"/>
<dbReference type="OrthoDB" id="9973906at2"/>
<reference evidence="2 3" key="1">
    <citation type="journal article" date="2016" name="Front. Microbiol.">
        <title>Genomic Resource of Rice Seed Associated Bacteria.</title>
        <authorList>
            <person name="Midha S."/>
            <person name="Bansal K."/>
            <person name="Sharma S."/>
            <person name="Kumar N."/>
            <person name="Patil P.P."/>
            <person name="Chaudhry V."/>
            <person name="Patil P.B."/>
        </authorList>
    </citation>
    <scope>NUCLEOTIDE SEQUENCE [LARGE SCALE GENOMIC DNA]</scope>
    <source>
        <strain evidence="2 3">NS220</strain>
    </source>
</reference>
<organism evidence="2 3">
    <name type="scientific">Microbacterium testaceum</name>
    <name type="common">Aureobacterium testaceum</name>
    <name type="synonym">Brevibacterium testaceum</name>
    <dbReference type="NCBI Taxonomy" id="2033"/>
    <lineage>
        <taxon>Bacteria</taxon>
        <taxon>Bacillati</taxon>
        <taxon>Actinomycetota</taxon>
        <taxon>Actinomycetes</taxon>
        <taxon>Micrococcales</taxon>
        <taxon>Microbacteriaceae</taxon>
        <taxon>Microbacterium</taxon>
    </lineage>
</organism>
<evidence type="ECO:0000313" key="2">
    <source>
        <dbReference type="EMBL" id="KTR96474.1"/>
    </source>
</evidence>